<feature type="signal peptide" evidence="1">
    <location>
        <begin position="1"/>
        <end position="41"/>
    </location>
</feature>
<sequence length="222" mass="23343">MAFRPASDLSRGFAMTLQSVPVLLRNVLALGCIGLAGAAWAAGPAPAATTPANPLGGKAGATATAPAAPGQPREITWEELVPKDWDPMKAYKGIDFSKLDDADPKAAELLLKMQEVSDNAPANSALNGALVKIPGFVVPLEESKGEITEFLLVPYFGACIHTPPPPANQILHVRPEKGAKFRSMDTVWVTGRLQTTRNDSMMGVSGYAMTAQAVTKYTGAAK</sequence>
<keyword evidence="3" id="KW-1185">Reference proteome</keyword>
<evidence type="ECO:0008006" key="4">
    <source>
        <dbReference type="Google" id="ProtNLM"/>
    </source>
</evidence>
<gene>
    <name evidence="2" type="ORF">J2W36_000351</name>
</gene>
<organism evidence="2 3">
    <name type="scientific">Variovorax ginsengisoli</name>
    <dbReference type="NCBI Taxonomy" id="363844"/>
    <lineage>
        <taxon>Bacteria</taxon>
        <taxon>Pseudomonadati</taxon>
        <taxon>Pseudomonadota</taxon>
        <taxon>Betaproteobacteria</taxon>
        <taxon>Burkholderiales</taxon>
        <taxon>Comamonadaceae</taxon>
        <taxon>Variovorax</taxon>
    </lineage>
</organism>
<dbReference type="InterPro" id="IPR021727">
    <property type="entry name" value="DUF3299"/>
</dbReference>
<proteinExistence type="predicted"/>
<evidence type="ECO:0000313" key="3">
    <source>
        <dbReference type="Proteomes" id="UP001226867"/>
    </source>
</evidence>
<comment type="caution">
    <text evidence="2">The sequence shown here is derived from an EMBL/GenBank/DDBJ whole genome shotgun (WGS) entry which is preliminary data.</text>
</comment>
<dbReference type="Gene3D" id="2.40.50.870">
    <property type="entry name" value="Protein of unknown function (DUF3299)"/>
    <property type="match status" value="1"/>
</dbReference>
<evidence type="ECO:0000313" key="2">
    <source>
        <dbReference type="EMBL" id="MDP9898118.1"/>
    </source>
</evidence>
<keyword evidence="1" id="KW-0732">Signal</keyword>
<feature type="chain" id="PRO_5047139118" description="DUF3299 domain-containing protein" evidence="1">
    <location>
        <begin position="42"/>
        <end position="222"/>
    </location>
</feature>
<dbReference type="EMBL" id="JAUSRO010000001">
    <property type="protein sequence ID" value="MDP9898118.1"/>
    <property type="molecule type" value="Genomic_DNA"/>
</dbReference>
<dbReference type="Pfam" id="PF11736">
    <property type="entry name" value="DUF3299"/>
    <property type="match status" value="1"/>
</dbReference>
<accession>A0ABT9S184</accession>
<reference evidence="2 3" key="1">
    <citation type="submission" date="2023-07" db="EMBL/GenBank/DDBJ databases">
        <title>Sorghum-associated microbial communities from plants grown in Nebraska, USA.</title>
        <authorList>
            <person name="Schachtman D."/>
        </authorList>
    </citation>
    <scope>NUCLEOTIDE SEQUENCE [LARGE SCALE GENOMIC DNA]</scope>
    <source>
        <strain evidence="2 3">DS1607</strain>
    </source>
</reference>
<evidence type="ECO:0000256" key="1">
    <source>
        <dbReference type="SAM" id="SignalP"/>
    </source>
</evidence>
<name>A0ABT9S184_9BURK</name>
<dbReference type="Proteomes" id="UP001226867">
    <property type="component" value="Unassembled WGS sequence"/>
</dbReference>
<protein>
    <recommendedName>
        <fullName evidence="4">DUF3299 domain-containing protein</fullName>
    </recommendedName>
</protein>